<protein>
    <submittedName>
        <fullName evidence="1">Uncharacterized protein</fullName>
    </submittedName>
</protein>
<gene>
    <name evidence="1" type="ORF">HMPREF1318_1264</name>
</gene>
<proteinExistence type="predicted"/>
<comment type="caution">
    <text evidence="1">The sequence shown here is derived from an EMBL/GenBank/DDBJ whole genome shotgun (WGS) entry which is preliminary data.</text>
</comment>
<evidence type="ECO:0000313" key="2">
    <source>
        <dbReference type="Proteomes" id="UP000002941"/>
    </source>
</evidence>
<organism evidence="1 2">
    <name type="scientific">Actinomyces massiliensis F0489</name>
    <dbReference type="NCBI Taxonomy" id="1125718"/>
    <lineage>
        <taxon>Bacteria</taxon>
        <taxon>Bacillati</taxon>
        <taxon>Actinomycetota</taxon>
        <taxon>Actinomycetes</taxon>
        <taxon>Actinomycetales</taxon>
        <taxon>Actinomycetaceae</taxon>
        <taxon>Actinomyces</taxon>
    </lineage>
</organism>
<evidence type="ECO:0000313" key="1">
    <source>
        <dbReference type="EMBL" id="EJF35690.1"/>
    </source>
</evidence>
<dbReference type="AlphaFoldDB" id="J1GRU5"/>
<dbReference type="EMBL" id="AKFT01000226">
    <property type="protein sequence ID" value="EJF35690.1"/>
    <property type="molecule type" value="Genomic_DNA"/>
</dbReference>
<reference evidence="1 2" key="1">
    <citation type="submission" date="2012-05" db="EMBL/GenBank/DDBJ databases">
        <authorList>
            <person name="Harkins D.M."/>
            <person name="Madupu R."/>
            <person name="Durkin A.S."/>
            <person name="Torralba M."/>
            <person name="Methe B."/>
            <person name="Sutton G.G."/>
            <person name="Nelson K.E."/>
        </authorList>
    </citation>
    <scope>NUCLEOTIDE SEQUENCE [LARGE SCALE GENOMIC DNA]</scope>
    <source>
        <strain evidence="1 2">F0489</strain>
    </source>
</reference>
<keyword evidence="2" id="KW-1185">Reference proteome</keyword>
<accession>J1GRU5</accession>
<name>J1GRU5_9ACTO</name>
<dbReference type="Proteomes" id="UP000002941">
    <property type="component" value="Unassembled WGS sequence"/>
</dbReference>
<sequence>MVLCRSAVSGVIVRVEPAARERNAGPKAHVFRACDGVGCGVSRENSRAAAFLGSLRLPRALQHS</sequence>
<dbReference type="PATRIC" id="fig|1125718.3.peg.2918"/>